<accession>A0A0R3L9S1</accession>
<evidence type="ECO:0000313" key="1">
    <source>
        <dbReference type="EMBL" id="KRR04658.1"/>
    </source>
</evidence>
<name>A0A0R3L9S1_9BRAD</name>
<dbReference type="Proteomes" id="UP000050863">
    <property type="component" value="Unassembled WGS sequence"/>
</dbReference>
<protein>
    <submittedName>
        <fullName evidence="1">Uncharacterized protein</fullName>
    </submittedName>
</protein>
<organism evidence="1 2">
    <name type="scientific">Bradyrhizobium jicamae</name>
    <dbReference type="NCBI Taxonomy" id="280332"/>
    <lineage>
        <taxon>Bacteria</taxon>
        <taxon>Pseudomonadati</taxon>
        <taxon>Pseudomonadota</taxon>
        <taxon>Alphaproteobacteria</taxon>
        <taxon>Hyphomicrobiales</taxon>
        <taxon>Nitrobacteraceae</taxon>
        <taxon>Bradyrhizobium</taxon>
    </lineage>
</organism>
<dbReference type="AlphaFoldDB" id="A0A0R3L9S1"/>
<proteinExistence type="predicted"/>
<sequence>MVGDNLSKLVFSSRISGARFKSFVSLICRPILSTIASSLISLNVSSLMAGAAARTAIMGASLGGGLATRSRVLVSTRFQKPSVLVANFSFCWAELFQSLANTVTCFPFGIIL</sequence>
<gene>
    <name evidence="1" type="ORF">CQ12_28425</name>
</gene>
<evidence type="ECO:0000313" key="2">
    <source>
        <dbReference type="Proteomes" id="UP000050863"/>
    </source>
</evidence>
<keyword evidence="2" id="KW-1185">Reference proteome</keyword>
<reference evidence="1 2" key="1">
    <citation type="submission" date="2014-03" db="EMBL/GenBank/DDBJ databases">
        <title>Bradyrhizobium valentinum sp. nov., isolated from effective nodules of Lupinus mariae-josephae, a lupine endemic of basic-lime soils in Eastern Spain.</title>
        <authorList>
            <person name="Duran D."/>
            <person name="Rey L."/>
            <person name="Navarro A."/>
            <person name="Busquets A."/>
            <person name="Imperial J."/>
            <person name="Ruiz-Argueso T."/>
        </authorList>
    </citation>
    <scope>NUCLEOTIDE SEQUENCE [LARGE SCALE GENOMIC DNA]</scope>
    <source>
        <strain evidence="1 2">PAC68</strain>
    </source>
</reference>
<dbReference type="RefSeq" id="WP_057837311.1">
    <property type="nucleotide sequence ID" value="NZ_LLXZ01000128.1"/>
</dbReference>
<comment type="caution">
    <text evidence="1">The sequence shown here is derived from an EMBL/GenBank/DDBJ whole genome shotgun (WGS) entry which is preliminary data.</text>
</comment>
<dbReference type="EMBL" id="LLXZ01000128">
    <property type="protein sequence ID" value="KRR04658.1"/>
    <property type="molecule type" value="Genomic_DNA"/>
</dbReference>